<dbReference type="SUPFAM" id="SSF51278">
    <property type="entry name" value="Urease, beta-subunit"/>
    <property type="match status" value="1"/>
</dbReference>
<evidence type="ECO:0000313" key="6">
    <source>
        <dbReference type="Proteomes" id="UP000707731"/>
    </source>
</evidence>
<dbReference type="InterPro" id="IPR002019">
    <property type="entry name" value="Urease_beta-like"/>
</dbReference>
<keyword evidence="1 3" id="KW-0378">Hydrolase</keyword>
<dbReference type="GO" id="GO:0009039">
    <property type="term" value="F:urease activity"/>
    <property type="evidence" value="ECO:0007669"/>
    <property type="project" value="UniProtKB-EC"/>
</dbReference>
<dbReference type="EC" id="3.5.1.5" evidence="3"/>
<dbReference type="EMBL" id="JADLQN010000001">
    <property type="protein sequence ID" value="MBF6353389.1"/>
    <property type="molecule type" value="Genomic_DNA"/>
</dbReference>
<name>A0ABS0D4H9_9NOCA</name>
<comment type="similarity">
    <text evidence="3">Belongs to the urease beta subunit family.</text>
</comment>
<feature type="compositionally biased region" description="Basic and acidic residues" evidence="4">
    <location>
        <begin position="100"/>
        <end position="118"/>
    </location>
</feature>
<sequence>MIPGEYLCAEGVIELNSGRERLEMDVVNTGDRPVQVGSHVHFPQANAALDFDRAAAHGHRLDIPAGTAVRFEPGLGQRVRLVPLAGTREVYGIGPNPPGRLDDPGRVDDPNRPEGEQQ</sequence>
<reference evidence="5 6" key="1">
    <citation type="submission" date="2020-10" db="EMBL/GenBank/DDBJ databases">
        <title>Identification of Nocardia species via Next-generation sequencing and recognition of intraspecies genetic diversity.</title>
        <authorList>
            <person name="Li P."/>
            <person name="Li P."/>
            <person name="Lu B."/>
        </authorList>
    </citation>
    <scope>NUCLEOTIDE SEQUENCE [LARGE SCALE GENOMIC DNA]</scope>
    <source>
        <strain evidence="5 6">BJ06-0143</strain>
    </source>
</reference>
<comment type="catalytic activity">
    <reaction evidence="2 3">
        <text>urea + 2 H2O + H(+) = hydrogencarbonate + 2 NH4(+)</text>
        <dbReference type="Rhea" id="RHEA:20557"/>
        <dbReference type="ChEBI" id="CHEBI:15377"/>
        <dbReference type="ChEBI" id="CHEBI:15378"/>
        <dbReference type="ChEBI" id="CHEBI:16199"/>
        <dbReference type="ChEBI" id="CHEBI:17544"/>
        <dbReference type="ChEBI" id="CHEBI:28938"/>
        <dbReference type="EC" id="3.5.1.5"/>
    </reaction>
</comment>
<dbReference type="PANTHER" id="PTHR33569:SF1">
    <property type="entry name" value="UREASE"/>
    <property type="match status" value="1"/>
</dbReference>
<evidence type="ECO:0000256" key="2">
    <source>
        <dbReference type="ARBA" id="ARBA00047778"/>
    </source>
</evidence>
<gene>
    <name evidence="3" type="primary">ureB</name>
    <name evidence="5" type="ORF">IU449_02315</name>
</gene>
<evidence type="ECO:0000256" key="1">
    <source>
        <dbReference type="ARBA" id="ARBA00022801"/>
    </source>
</evidence>
<keyword evidence="3" id="KW-0963">Cytoplasm</keyword>
<dbReference type="PANTHER" id="PTHR33569">
    <property type="entry name" value="UREASE"/>
    <property type="match status" value="1"/>
</dbReference>
<dbReference type="CDD" id="cd00407">
    <property type="entry name" value="Urease_beta"/>
    <property type="match status" value="1"/>
</dbReference>
<dbReference type="Pfam" id="PF00699">
    <property type="entry name" value="Urease_beta"/>
    <property type="match status" value="1"/>
</dbReference>
<protein>
    <recommendedName>
        <fullName evidence="3">Urease subunit beta</fullName>
        <ecNumber evidence="3">3.5.1.5</ecNumber>
    </recommendedName>
    <alternativeName>
        <fullName evidence="3">Urea amidohydrolase subunit beta</fullName>
    </alternativeName>
</protein>
<organism evidence="5 6">
    <name type="scientific">Nocardia higoensis</name>
    <dbReference type="NCBI Taxonomy" id="228599"/>
    <lineage>
        <taxon>Bacteria</taxon>
        <taxon>Bacillati</taxon>
        <taxon>Actinomycetota</taxon>
        <taxon>Actinomycetes</taxon>
        <taxon>Mycobacteriales</taxon>
        <taxon>Nocardiaceae</taxon>
        <taxon>Nocardia</taxon>
    </lineage>
</organism>
<evidence type="ECO:0000313" key="5">
    <source>
        <dbReference type="EMBL" id="MBF6353389.1"/>
    </source>
</evidence>
<dbReference type="InterPro" id="IPR050069">
    <property type="entry name" value="Urease_subunit"/>
</dbReference>
<keyword evidence="6" id="KW-1185">Reference proteome</keyword>
<dbReference type="InterPro" id="IPR036461">
    <property type="entry name" value="Urease_betasu_sf"/>
</dbReference>
<dbReference type="RefSeq" id="WP_195000309.1">
    <property type="nucleotide sequence ID" value="NZ_JADLQN010000001.1"/>
</dbReference>
<evidence type="ECO:0000256" key="3">
    <source>
        <dbReference type="HAMAP-Rule" id="MF_01954"/>
    </source>
</evidence>
<comment type="pathway">
    <text evidence="3">Nitrogen metabolism; urea degradation; CO(2) and NH(3) from urea (urease route): step 1/1.</text>
</comment>
<dbReference type="Proteomes" id="UP000707731">
    <property type="component" value="Unassembled WGS sequence"/>
</dbReference>
<dbReference type="NCBIfam" id="TIGR00192">
    <property type="entry name" value="urease_beta"/>
    <property type="match status" value="1"/>
</dbReference>
<dbReference type="Gene3D" id="2.10.150.10">
    <property type="entry name" value="Urease, beta subunit"/>
    <property type="match status" value="1"/>
</dbReference>
<evidence type="ECO:0000256" key="4">
    <source>
        <dbReference type="SAM" id="MobiDB-lite"/>
    </source>
</evidence>
<comment type="caution">
    <text evidence="5">The sequence shown here is derived from an EMBL/GenBank/DDBJ whole genome shotgun (WGS) entry which is preliminary data.</text>
</comment>
<comment type="subunit">
    <text evidence="3">Heterotrimer of UreA (gamma), UreB (beta) and UreC (alpha) subunits. Three heterotrimers associate to form the active enzyme.</text>
</comment>
<dbReference type="NCBIfam" id="NF009682">
    <property type="entry name" value="PRK13203.1"/>
    <property type="match status" value="1"/>
</dbReference>
<accession>A0ABS0D4H9</accession>
<comment type="subcellular location">
    <subcellularLocation>
        <location evidence="3">Cytoplasm</location>
    </subcellularLocation>
</comment>
<feature type="region of interest" description="Disordered" evidence="4">
    <location>
        <begin position="90"/>
        <end position="118"/>
    </location>
</feature>
<proteinExistence type="inferred from homology"/>
<dbReference type="HAMAP" id="MF_01954">
    <property type="entry name" value="Urease_beta"/>
    <property type="match status" value="1"/>
</dbReference>